<keyword evidence="3" id="KW-1185">Reference proteome</keyword>
<dbReference type="Proteomes" id="UP000758701">
    <property type="component" value="Unassembled WGS sequence"/>
</dbReference>
<feature type="domain" description="Bacterial HORMA" evidence="1">
    <location>
        <begin position="7"/>
        <end position="159"/>
    </location>
</feature>
<accession>A0ABS7W8Y2</accession>
<evidence type="ECO:0000313" key="3">
    <source>
        <dbReference type="Proteomes" id="UP000758701"/>
    </source>
</evidence>
<dbReference type="InterPro" id="IPR040649">
    <property type="entry name" value="Bact_HORMA"/>
</dbReference>
<protein>
    <recommendedName>
        <fullName evidence="1">Bacterial HORMA domain-containing protein</fullName>
    </recommendedName>
</protein>
<evidence type="ECO:0000259" key="1">
    <source>
        <dbReference type="Pfam" id="PF18173"/>
    </source>
</evidence>
<evidence type="ECO:0000313" key="2">
    <source>
        <dbReference type="EMBL" id="MBZ6154419.1"/>
    </source>
</evidence>
<dbReference type="RefSeq" id="WP_224287902.1">
    <property type="nucleotide sequence ID" value="NZ_JAHSST010000011.1"/>
</dbReference>
<proteinExistence type="predicted"/>
<gene>
    <name evidence="2" type="ORF">KVH32_25165</name>
</gene>
<reference evidence="2 3" key="1">
    <citation type="submission" date="2021-06" db="EMBL/GenBank/DDBJ databases">
        <title>Ecological speciation of a Streptomyces species isolated from different habitats and geographic origins.</title>
        <authorList>
            <person name="Wang J."/>
        </authorList>
    </citation>
    <scope>NUCLEOTIDE SEQUENCE [LARGE SCALE GENOMIC DNA]</scope>
    <source>
        <strain evidence="2 3">FXJ8.012</strain>
    </source>
</reference>
<dbReference type="EMBL" id="JAHSTP010000011">
    <property type="protein sequence ID" value="MBZ6154419.1"/>
    <property type="molecule type" value="Genomic_DNA"/>
</dbReference>
<sequence>MTSTSTYTYSYTRAHTATHLTDVILGTITDILADLKISMDPLSRDWVQNENAIKAWIEEGSLDAVVLECHQPSGVVTPVIEFPVSYTTSGDGNAEFTASRARAARFRAKLDRVPTGTTYRLFCTFNGPRTPQPGWGPGKRASIDGLSGITFGTLGSAPHASTGMRYYHS</sequence>
<comment type="caution">
    <text evidence="2">The sequence shown here is derived from an EMBL/GenBank/DDBJ whole genome shotgun (WGS) entry which is preliminary data.</text>
</comment>
<organism evidence="2 3">
    <name type="scientific">Streptomyces olivaceus</name>
    <dbReference type="NCBI Taxonomy" id="47716"/>
    <lineage>
        <taxon>Bacteria</taxon>
        <taxon>Bacillati</taxon>
        <taxon>Actinomycetota</taxon>
        <taxon>Actinomycetes</taxon>
        <taxon>Kitasatosporales</taxon>
        <taxon>Streptomycetaceae</taxon>
        <taxon>Streptomyces</taxon>
    </lineage>
</organism>
<name>A0ABS7W8Y2_STROV</name>
<dbReference type="Pfam" id="PF18173">
    <property type="entry name" value="bacHORMA_2"/>
    <property type="match status" value="1"/>
</dbReference>